<dbReference type="SUPFAM" id="SSF50156">
    <property type="entry name" value="PDZ domain-like"/>
    <property type="match status" value="1"/>
</dbReference>
<dbReference type="AlphaFoldDB" id="A0A6G0WTJ3"/>
<accession>A0A6G0WTJ3</accession>
<evidence type="ECO:0000256" key="1">
    <source>
        <dbReference type="SAM" id="MobiDB-lite"/>
    </source>
</evidence>
<feature type="region of interest" description="Disordered" evidence="1">
    <location>
        <begin position="101"/>
        <end position="121"/>
    </location>
</feature>
<proteinExistence type="predicted"/>
<evidence type="ECO:0000313" key="3">
    <source>
        <dbReference type="Proteomes" id="UP000481153"/>
    </source>
</evidence>
<reference evidence="2 3" key="1">
    <citation type="submission" date="2019-07" db="EMBL/GenBank/DDBJ databases">
        <title>Genomics analysis of Aphanomyces spp. identifies a new class of oomycete effector associated with host adaptation.</title>
        <authorList>
            <person name="Gaulin E."/>
        </authorList>
    </citation>
    <scope>NUCLEOTIDE SEQUENCE [LARGE SCALE GENOMIC DNA]</scope>
    <source>
        <strain evidence="2 3">ATCC 201684</strain>
    </source>
</reference>
<comment type="caution">
    <text evidence="2">The sequence shown here is derived from an EMBL/GenBank/DDBJ whole genome shotgun (WGS) entry which is preliminary data.</text>
</comment>
<organism evidence="2 3">
    <name type="scientific">Aphanomyces euteiches</name>
    <dbReference type="NCBI Taxonomy" id="100861"/>
    <lineage>
        <taxon>Eukaryota</taxon>
        <taxon>Sar</taxon>
        <taxon>Stramenopiles</taxon>
        <taxon>Oomycota</taxon>
        <taxon>Saprolegniomycetes</taxon>
        <taxon>Saprolegniales</taxon>
        <taxon>Verrucalvaceae</taxon>
        <taxon>Aphanomyces</taxon>
    </lineage>
</organism>
<feature type="compositionally biased region" description="Polar residues" evidence="1">
    <location>
        <begin position="101"/>
        <end position="110"/>
    </location>
</feature>
<evidence type="ECO:0000313" key="2">
    <source>
        <dbReference type="EMBL" id="KAF0730818.1"/>
    </source>
</evidence>
<dbReference type="VEuPathDB" id="FungiDB:AeMF1_003230"/>
<keyword evidence="3" id="KW-1185">Reference proteome</keyword>
<dbReference type="Proteomes" id="UP000481153">
    <property type="component" value="Unassembled WGS sequence"/>
</dbReference>
<dbReference type="InterPro" id="IPR036034">
    <property type="entry name" value="PDZ_sf"/>
</dbReference>
<feature type="compositionally biased region" description="Low complexity" evidence="1">
    <location>
        <begin position="111"/>
        <end position="121"/>
    </location>
</feature>
<evidence type="ECO:0008006" key="4">
    <source>
        <dbReference type="Google" id="ProtNLM"/>
    </source>
</evidence>
<sequence length="160" mass="17720">MSRQHKAFPRISFDLVDLPSNNPRHDWDEYIQEYELRWTGGNLGLALTHATPVAVSRVTGKGCPQGIENVRTGDVLLSINGMSTLDLPSFVASASCENARSQPHWSSQGQTMPPTTFSTRPPRSNHPLALNVLRFIPPTIQSLMSMSRARKTPKGPSSRR</sequence>
<dbReference type="EMBL" id="VJMJ01000150">
    <property type="protein sequence ID" value="KAF0730818.1"/>
    <property type="molecule type" value="Genomic_DNA"/>
</dbReference>
<protein>
    <recommendedName>
        <fullName evidence="4">PDZ domain-containing protein</fullName>
    </recommendedName>
</protein>
<gene>
    <name evidence="2" type="ORF">Ae201684_011820</name>
</gene>
<name>A0A6G0WTJ3_9STRA</name>